<keyword evidence="3" id="KW-1185">Reference proteome</keyword>
<dbReference type="OrthoDB" id="2248518at2759"/>
<proteinExistence type="predicted"/>
<protein>
    <submittedName>
        <fullName evidence="2">Uncharacterized protein</fullName>
    </submittedName>
</protein>
<dbReference type="EMBL" id="JABAYA010000053">
    <property type="protein sequence ID" value="KAF7727597.1"/>
    <property type="molecule type" value="Genomic_DNA"/>
</dbReference>
<evidence type="ECO:0000256" key="1">
    <source>
        <dbReference type="SAM" id="MobiDB-lite"/>
    </source>
</evidence>
<name>A0A8H7BV66_9FUNG</name>
<organism evidence="2 3">
    <name type="scientific">Apophysomyces ossiformis</name>
    <dbReference type="NCBI Taxonomy" id="679940"/>
    <lineage>
        <taxon>Eukaryota</taxon>
        <taxon>Fungi</taxon>
        <taxon>Fungi incertae sedis</taxon>
        <taxon>Mucoromycota</taxon>
        <taxon>Mucoromycotina</taxon>
        <taxon>Mucoromycetes</taxon>
        <taxon>Mucorales</taxon>
        <taxon>Mucorineae</taxon>
        <taxon>Mucoraceae</taxon>
        <taxon>Apophysomyces</taxon>
    </lineage>
</organism>
<reference evidence="2" key="1">
    <citation type="submission" date="2020-01" db="EMBL/GenBank/DDBJ databases">
        <title>Genome Sequencing of Three Apophysomyces-Like Fungal Strains Confirms a Novel Fungal Genus in the Mucoromycota with divergent Burkholderia-like Endosymbiotic Bacteria.</title>
        <authorList>
            <person name="Stajich J.E."/>
            <person name="Macias A.M."/>
            <person name="Carter-House D."/>
            <person name="Lovett B."/>
            <person name="Kasson L.R."/>
            <person name="Berry K."/>
            <person name="Grigoriev I."/>
            <person name="Chang Y."/>
            <person name="Spatafora J."/>
            <person name="Kasson M.T."/>
        </authorList>
    </citation>
    <scope>NUCLEOTIDE SEQUENCE</scope>
    <source>
        <strain evidence="2">NRRL A-21654</strain>
    </source>
</reference>
<dbReference type="AlphaFoldDB" id="A0A8H7BV66"/>
<comment type="caution">
    <text evidence="2">The sequence shown here is derived from an EMBL/GenBank/DDBJ whole genome shotgun (WGS) entry which is preliminary data.</text>
</comment>
<feature type="compositionally biased region" description="Low complexity" evidence="1">
    <location>
        <begin position="55"/>
        <end position="64"/>
    </location>
</feature>
<dbReference type="Proteomes" id="UP000605846">
    <property type="component" value="Unassembled WGS sequence"/>
</dbReference>
<feature type="region of interest" description="Disordered" evidence="1">
    <location>
        <begin position="48"/>
        <end position="85"/>
    </location>
</feature>
<sequence length="136" mass="15622">MNEYITYTTVTGTERKPSSRFQSFLLKSPSLNRCKTFFSRRKNSNRVPYLDRSDSTTTVNSDSTIQTPPHSPNLGTDTMEDEDEEQVGWGDSMMIPHSTNGYSIFYLKMPNGKWLMRVRTADRKIIATYEVDGCMI</sequence>
<accession>A0A8H7BV66</accession>
<feature type="compositionally biased region" description="Polar residues" evidence="1">
    <location>
        <begin position="65"/>
        <end position="76"/>
    </location>
</feature>
<evidence type="ECO:0000313" key="2">
    <source>
        <dbReference type="EMBL" id="KAF7727597.1"/>
    </source>
</evidence>
<evidence type="ECO:0000313" key="3">
    <source>
        <dbReference type="Proteomes" id="UP000605846"/>
    </source>
</evidence>
<gene>
    <name evidence="2" type="ORF">EC973_007358</name>
</gene>